<sequence>MYSFALSLLKLKGKVTNKWDKSNVFSVFFSLSFIINNLMKKCGLSFKLMLRYFFNYFIINNLMKKCGLSFKLMLRYFF</sequence>
<gene>
    <name evidence="1" type="ORF">XELAEV_18020809mg</name>
</gene>
<accession>A0A974D998</accession>
<reference evidence="2" key="1">
    <citation type="journal article" date="2016" name="Nature">
        <title>Genome evolution in the allotetraploid frog Xenopus laevis.</title>
        <authorList>
            <person name="Session A.M."/>
            <person name="Uno Y."/>
            <person name="Kwon T."/>
            <person name="Chapman J.A."/>
            <person name="Toyoda A."/>
            <person name="Takahashi S."/>
            <person name="Fukui A."/>
            <person name="Hikosaka A."/>
            <person name="Suzuki A."/>
            <person name="Kondo M."/>
            <person name="van Heeringen S.J."/>
            <person name="Quigley I."/>
            <person name="Heinz S."/>
            <person name="Ogino H."/>
            <person name="Ochi H."/>
            <person name="Hellsten U."/>
            <person name="Lyons J.B."/>
            <person name="Simakov O."/>
            <person name="Putnam N."/>
            <person name="Stites J."/>
            <person name="Kuroki Y."/>
            <person name="Tanaka T."/>
            <person name="Michiue T."/>
            <person name="Watanabe M."/>
            <person name="Bogdanovic O."/>
            <person name="Lister R."/>
            <person name="Georgiou G."/>
            <person name="Paranjpe S.S."/>
            <person name="van Kruijsbergen I."/>
            <person name="Shu S."/>
            <person name="Carlson J."/>
            <person name="Kinoshita T."/>
            <person name="Ohta Y."/>
            <person name="Mawaribuchi S."/>
            <person name="Jenkins J."/>
            <person name="Grimwood J."/>
            <person name="Schmutz J."/>
            <person name="Mitros T."/>
            <person name="Mozaffari S.V."/>
            <person name="Suzuki Y."/>
            <person name="Haramoto Y."/>
            <person name="Yamamoto T.S."/>
            <person name="Takagi C."/>
            <person name="Heald R."/>
            <person name="Miller K."/>
            <person name="Haudenschild C."/>
            <person name="Kitzman J."/>
            <person name="Nakayama T."/>
            <person name="Izutsu Y."/>
            <person name="Robert J."/>
            <person name="Fortriede J."/>
            <person name="Burns K."/>
            <person name="Lotay V."/>
            <person name="Karimi K."/>
            <person name="Yasuoka Y."/>
            <person name="Dichmann D.S."/>
            <person name="Flajnik M.F."/>
            <person name="Houston D.W."/>
            <person name="Shendure J."/>
            <person name="DuPasquier L."/>
            <person name="Vize P.D."/>
            <person name="Zorn A.M."/>
            <person name="Ito M."/>
            <person name="Marcotte E.M."/>
            <person name="Wallingford J.B."/>
            <person name="Ito Y."/>
            <person name="Asashima M."/>
            <person name="Ueno N."/>
            <person name="Matsuda Y."/>
            <person name="Veenstra G.J."/>
            <person name="Fujiyama A."/>
            <person name="Harland R.M."/>
            <person name="Taira M."/>
            <person name="Rokhsar D.S."/>
        </authorList>
    </citation>
    <scope>NUCLEOTIDE SEQUENCE [LARGE SCALE GENOMIC DNA]</scope>
    <source>
        <strain evidence="2">J</strain>
    </source>
</reference>
<organism evidence="1 2">
    <name type="scientific">Xenopus laevis</name>
    <name type="common">African clawed frog</name>
    <dbReference type="NCBI Taxonomy" id="8355"/>
    <lineage>
        <taxon>Eukaryota</taxon>
        <taxon>Metazoa</taxon>
        <taxon>Chordata</taxon>
        <taxon>Craniata</taxon>
        <taxon>Vertebrata</taxon>
        <taxon>Euteleostomi</taxon>
        <taxon>Amphibia</taxon>
        <taxon>Batrachia</taxon>
        <taxon>Anura</taxon>
        <taxon>Pipoidea</taxon>
        <taxon>Pipidae</taxon>
        <taxon>Xenopodinae</taxon>
        <taxon>Xenopus</taxon>
        <taxon>Xenopus</taxon>
    </lineage>
</organism>
<dbReference type="Proteomes" id="UP000694892">
    <property type="component" value="Chromosome 3S"/>
</dbReference>
<name>A0A974D998_XENLA</name>
<dbReference type="EMBL" id="CM004471">
    <property type="protein sequence ID" value="OCT87115.1"/>
    <property type="molecule type" value="Genomic_DNA"/>
</dbReference>
<dbReference type="AlphaFoldDB" id="A0A974D998"/>
<protein>
    <submittedName>
        <fullName evidence="1">Uncharacterized protein</fullName>
    </submittedName>
</protein>
<proteinExistence type="predicted"/>
<evidence type="ECO:0000313" key="2">
    <source>
        <dbReference type="Proteomes" id="UP000694892"/>
    </source>
</evidence>
<evidence type="ECO:0000313" key="1">
    <source>
        <dbReference type="EMBL" id="OCT87115.1"/>
    </source>
</evidence>